<dbReference type="PANTHER" id="PTHR33375">
    <property type="entry name" value="CHROMOSOME-PARTITIONING PROTEIN PARB-RELATED"/>
    <property type="match status" value="1"/>
</dbReference>
<comment type="similarity">
    <text evidence="1">Belongs to the ParB family.</text>
</comment>
<dbReference type="SUPFAM" id="SSF109709">
    <property type="entry name" value="KorB DNA-binding domain-like"/>
    <property type="match status" value="1"/>
</dbReference>
<evidence type="ECO:0000313" key="4">
    <source>
        <dbReference type="EMBL" id="KMS51757.1"/>
    </source>
</evidence>
<gene>
    <name evidence="4" type="ORF">V473_23120</name>
</gene>
<dbReference type="RefSeq" id="WP_019368264.1">
    <property type="nucleotide sequence ID" value="NZ_KQ130439.1"/>
</dbReference>
<dbReference type="InterPro" id="IPR036086">
    <property type="entry name" value="ParB/Sulfiredoxin_sf"/>
</dbReference>
<dbReference type="PATRIC" id="fig|1420583.3.peg.4431"/>
<dbReference type="SMART" id="SM00470">
    <property type="entry name" value="ParB"/>
    <property type="match status" value="1"/>
</dbReference>
<dbReference type="FunFam" id="1.10.10.2830:FF:000001">
    <property type="entry name" value="Chromosome partitioning protein ParB"/>
    <property type="match status" value="1"/>
</dbReference>
<dbReference type="Pfam" id="PF17762">
    <property type="entry name" value="HTH_ParB"/>
    <property type="match status" value="1"/>
</dbReference>
<dbReference type="GO" id="GO:0007059">
    <property type="term" value="P:chromosome segregation"/>
    <property type="evidence" value="ECO:0007669"/>
    <property type="project" value="TreeGrafter"/>
</dbReference>
<dbReference type="PANTHER" id="PTHR33375:SF7">
    <property type="entry name" value="CHROMOSOME 2-PARTITIONING PROTEIN PARB-RELATED"/>
    <property type="match status" value="1"/>
</dbReference>
<feature type="region of interest" description="Disordered" evidence="2">
    <location>
        <begin position="582"/>
        <end position="617"/>
    </location>
</feature>
<dbReference type="InterPro" id="IPR003115">
    <property type="entry name" value="ParB_N"/>
</dbReference>
<proteinExistence type="inferred from homology"/>
<reference evidence="4 5" key="1">
    <citation type="journal article" date="2015" name="G3 (Bethesda)">
        <title>Insights into Ongoing Evolution of the Hexachlorocyclohexane Catabolic Pathway from Comparative Genomics of Ten Sphingomonadaceae Strains.</title>
        <authorList>
            <person name="Pearce S.L."/>
            <person name="Oakeshott J.G."/>
            <person name="Pandey G."/>
        </authorList>
    </citation>
    <scope>NUCLEOTIDE SEQUENCE [LARGE SCALE GENOMIC DNA]</scope>
    <source>
        <strain evidence="4 5">LL01</strain>
    </source>
</reference>
<keyword evidence="5" id="KW-1185">Reference proteome</keyword>
<evidence type="ECO:0000259" key="3">
    <source>
        <dbReference type="SMART" id="SM00470"/>
    </source>
</evidence>
<protein>
    <submittedName>
        <fullName evidence="4">Chromosome partitioning protein ParB</fullName>
    </submittedName>
</protein>
<evidence type="ECO:0000256" key="1">
    <source>
        <dbReference type="ARBA" id="ARBA00006295"/>
    </source>
</evidence>
<dbReference type="GO" id="GO:0005694">
    <property type="term" value="C:chromosome"/>
    <property type="evidence" value="ECO:0007669"/>
    <property type="project" value="TreeGrafter"/>
</dbReference>
<evidence type="ECO:0000256" key="2">
    <source>
        <dbReference type="SAM" id="MobiDB-lite"/>
    </source>
</evidence>
<dbReference type="AlphaFoldDB" id="A0A0J7XJ30"/>
<evidence type="ECO:0000313" key="5">
    <source>
        <dbReference type="Proteomes" id="UP000052232"/>
    </source>
</evidence>
<dbReference type="InterPro" id="IPR041468">
    <property type="entry name" value="HTH_ParB/Spo0J"/>
</dbReference>
<dbReference type="Gene3D" id="3.90.1530.30">
    <property type="match status" value="1"/>
</dbReference>
<dbReference type="Pfam" id="PF02195">
    <property type="entry name" value="ParB_N"/>
    <property type="match status" value="1"/>
</dbReference>
<organism evidence="4 5">
    <name type="scientific">Sphingobium cupriresistens LL01</name>
    <dbReference type="NCBI Taxonomy" id="1420583"/>
    <lineage>
        <taxon>Bacteria</taxon>
        <taxon>Pseudomonadati</taxon>
        <taxon>Pseudomonadota</taxon>
        <taxon>Alphaproteobacteria</taxon>
        <taxon>Sphingomonadales</taxon>
        <taxon>Sphingomonadaceae</taxon>
        <taxon>Sphingobium</taxon>
    </lineage>
</organism>
<feature type="domain" description="ParB-like N-terminal" evidence="3">
    <location>
        <begin position="4"/>
        <end position="97"/>
    </location>
</feature>
<comment type="caution">
    <text evidence="4">The sequence shown here is derived from an EMBL/GenBank/DDBJ whole genome shotgun (WGS) entry which is preliminary data.</text>
</comment>
<feature type="compositionally biased region" description="Acidic residues" evidence="2">
    <location>
        <begin position="585"/>
        <end position="617"/>
    </location>
</feature>
<dbReference type="InterPro" id="IPR050336">
    <property type="entry name" value="Chromosome_partition/occlusion"/>
</dbReference>
<dbReference type="Gene3D" id="1.10.10.2830">
    <property type="match status" value="1"/>
</dbReference>
<dbReference type="CDD" id="cd16406">
    <property type="entry name" value="ParB_N_like"/>
    <property type="match status" value="1"/>
</dbReference>
<dbReference type="SUPFAM" id="SSF110849">
    <property type="entry name" value="ParB/Sulfiredoxin"/>
    <property type="match status" value="1"/>
</dbReference>
<accession>A0A0J7XJ30</accession>
<sequence length="617" mass="67164">MGITTIKLSQLRLSPLNQRRVKPSAVEAMADDIAAHGLLQNLVAYEDEGLFYVFAGGRRYRGLKELAKRKRIKNSDTFPVEVRTKEEAIELSLAENFQREDMHPADSIRAFAALRDTGMDAEEIAARFGQAVSFVYKMLRLSALAPTLIDLIAKDQLSLEAARALTLTEDHDQQIKVCKAANGHAHTIRRMLTTEKVDTTSGAFLFVGRDAYEAKGGTITVDLFSQGAEGFADQPELVQELAEEKLDGIADEYRAIGWHEVRATLERPYDLYMKGSIYPATREPTEDEVARLAAIDAEIEAIAEAEGEDSDGIEPLSDERDTITEGMRAFNAEQVAVGGVALWVSHDGSLGKSFYRAKAEAKPKASSGEPQPLYSNSLFADLTRIKTQIVQEAVAADPALALDIMLDSLAGQLLHGAHSYQMALEVQAKTVATDVADELMATSDVRPVEEVMATRFASIPTEGRFDAIRAMTSDDKMALLAGLVAMTVDGTVFAGGSPGSRHHHFEQIARATGVDIAARWTAPIALFDKMRRAAMIDLLREECGASSAENCATIKKKGDLAVNVSGRLPGGWLPAPMKIGAFDQPEADPEDFDTDMDGDGIEDDDMERGEFADDEMA</sequence>
<dbReference type="Proteomes" id="UP000052232">
    <property type="component" value="Unassembled WGS sequence"/>
</dbReference>
<dbReference type="STRING" id="1420583.V473_23120"/>
<name>A0A0J7XJ30_9SPHN</name>
<dbReference type="EMBL" id="JACT01000008">
    <property type="protein sequence ID" value="KMS51757.1"/>
    <property type="molecule type" value="Genomic_DNA"/>
</dbReference>